<dbReference type="Proteomes" id="UP000026900">
    <property type="component" value="Segment"/>
</dbReference>
<name>A0A024B1K7_9CAUD</name>
<sequence>MFKVHDKAVIRFYKRYTGATYVDGKVVNIDDDVIVVHVDNPIKKEGEPKVKSFFFDSKTLGEKNSREWDSRYPMDYDTDHDRITVELLSKKEARKHKSKYVLIHMKNGDTLSMYHEYESSIEQLLEDDNKTLKFFNYEFTKSFVIRLDETIMFEEDVK</sequence>
<accession>A0A024B1K7</accession>
<organism evidence="1 2">
    <name type="scientific">Bacillus phage Hakuna</name>
    <dbReference type="NCBI Taxonomy" id="1486659"/>
    <lineage>
        <taxon>Viruses</taxon>
        <taxon>Duplodnaviria</taxon>
        <taxon>Heunggongvirae</taxon>
        <taxon>Uroviricota</taxon>
        <taxon>Caudoviricetes</taxon>
        <taxon>Herelleviridae</taxon>
        <taxon>Bastillevirinae</taxon>
        <taxon>Wphvirus</taxon>
        <taxon>Wphvirus hakuna</taxon>
    </lineage>
</organism>
<proteinExistence type="predicted"/>
<evidence type="ECO:0000313" key="2">
    <source>
        <dbReference type="Proteomes" id="UP000026900"/>
    </source>
</evidence>
<dbReference type="GeneID" id="19526043"/>
<reference evidence="2" key="1">
    <citation type="submission" date="2014-09" db="EMBL/GenBank/DDBJ databases">
        <authorList>
            <person name="Sauder A.B."/>
            <person name="McKenzie Q.R."/>
            <person name="Temple L.M."/>
            <person name="Alexis B.K."/>
            <person name="Al-Atrache Z."/>
            <person name="Lewis L.O."/>
            <person name="Loesser-Casey K.E."/>
            <person name="Mitchell K.J."/>
        </authorList>
    </citation>
    <scope>NUCLEOTIDE SEQUENCE [LARGE SCALE GENOMIC DNA]</scope>
</reference>
<dbReference type="KEGG" id="vg:19526043"/>
<evidence type="ECO:0000313" key="1">
    <source>
        <dbReference type="EMBL" id="AHZ10061.1"/>
    </source>
</evidence>
<keyword evidence="2" id="KW-1185">Reference proteome</keyword>
<dbReference type="RefSeq" id="YP_009036492.1">
    <property type="nucleotide sequence ID" value="NC_024213.1"/>
</dbReference>
<protein>
    <submittedName>
        <fullName evidence="1">Uncharacterized protein</fullName>
    </submittedName>
</protein>
<dbReference type="EMBL" id="KJ489399">
    <property type="protein sequence ID" value="AHZ10061.1"/>
    <property type="molecule type" value="Genomic_DNA"/>
</dbReference>